<evidence type="ECO:0000313" key="9">
    <source>
        <dbReference type="Proteomes" id="UP000692954"/>
    </source>
</evidence>
<dbReference type="InterPro" id="IPR050158">
    <property type="entry name" value="Ubiquitin_ubiquitin-like"/>
</dbReference>
<dbReference type="InterPro" id="IPR000768">
    <property type="entry name" value="ART"/>
</dbReference>
<dbReference type="Pfam" id="PF00240">
    <property type="entry name" value="ubiquitin"/>
    <property type="match status" value="2"/>
</dbReference>
<keyword evidence="2 6" id="KW-0328">Glycosyltransferase</keyword>
<dbReference type="Proteomes" id="UP000692954">
    <property type="component" value="Unassembled WGS sequence"/>
</dbReference>
<protein>
    <recommendedName>
        <fullName evidence="6">NAD(P)(+)--arginine ADP-ribosyltransferase</fullName>
        <ecNumber evidence="6">2.4.2.31</ecNumber>
    </recommendedName>
    <alternativeName>
        <fullName evidence="6">Mono(ADP-ribosyl)transferase</fullName>
    </alternativeName>
</protein>
<accession>A0A8S1P5E5</accession>
<keyword evidence="6" id="KW-0521">NADP</keyword>
<sequence>MNPFSQFEKSDEDYEIPPFINQIKFNELIKQENYQDAKIQQFDNFINNDISIILNLEYLGIQNLNERVLIIKENDRILDVKSKIQKQVLKDYNVEFELILNEYILSRNNSTVKEEQIKNNSIIMVIIKIKNYLPIHIQTNTGKTTVMDFDYSYPQKVINLKVAYQYKEGIPPDQTRLIYNGKQFDDNQYLIKYLRNQDVEEKFKIHLLLKLAGGMQLFIKMPTQNQIIVTLELSTSIDEIKKLIEDRTGLSIYEQRLIFKGVVLQEGKTLSYYNMKAEDMIHVILISNDQEDNNVSFFFEYPNRNMLLQLMIDKNLQVSYLKEELRLQTKEDFFLLIYKNQVVDESWDSQLIKIFEPDSTFIVVNQDWEYKGIQLTMNLSDLTIQGIKDLQKSLNFLPSQLQLNQFITQCMEIIPHKKEGLDIYQKCPIENILAIKIWTSNLVYRQINIDLQNGFYDKWKVFLKTLLAGLKHCPYFCGTGYRGIKNYKNLEQYQQGKQLQWCQVSGLSKLEEIANKFTNTEGTFFEVKLLTAKDISSISQFPDEEEVLLQPFTCFMVERTQVNHNSPLIIKLKEIPYPKSIDNVILWVDDNPKNNHIFIQDLELENPEISIIYCLSTAEAVNIINFYRVIVTKVIKQFRVVTDMVRLENNKMNYYAGIDLIEILYKQFQFQNQILVYCSDEKNAQKNLIQRGVQGNYQVTNSPQKLKQFIRFK</sequence>
<evidence type="ECO:0000256" key="6">
    <source>
        <dbReference type="RuleBase" id="RU361228"/>
    </source>
</evidence>
<evidence type="ECO:0000256" key="2">
    <source>
        <dbReference type="ARBA" id="ARBA00022676"/>
    </source>
</evidence>
<dbReference type="GO" id="GO:0016779">
    <property type="term" value="F:nucleotidyltransferase activity"/>
    <property type="evidence" value="ECO:0007669"/>
    <property type="project" value="UniProtKB-KW"/>
</dbReference>
<evidence type="ECO:0000256" key="4">
    <source>
        <dbReference type="ARBA" id="ARBA00022695"/>
    </source>
</evidence>
<gene>
    <name evidence="8" type="ORF">PSON_ATCC_30995.1.T0700017</name>
</gene>
<comment type="catalytic activity">
    <reaction evidence="5 6">
        <text>L-arginyl-[protein] + NAD(+) = N(omega)-(ADP-D-ribosyl)-L-arginyl-[protein] + nicotinamide + H(+)</text>
        <dbReference type="Rhea" id="RHEA:19149"/>
        <dbReference type="Rhea" id="RHEA-COMP:10532"/>
        <dbReference type="Rhea" id="RHEA-COMP:15087"/>
        <dbReference type="ChEBI" id="CHEBI:15378"/>
        <dbReference type="ChEBI" id="CHEBI:17154"/>
        <dbReference type="ChEBI" id="CHEBI:29965"/>
        <dbReference type="ChEBI" id="CHEBI:57540"/>
        <dbReference type="ChEBI" id="CHEBI:142554"/>
        <dbReference type="EC" id="2.4.2.31"/>
    </reaction>
</comment>
<dbReference type="SMART" id="SM00213">
    <property type="entry name" value="UBQ"/>
    <property type="match status" value="2"/>
</dbReference>
<dbReference type="AlphaFoldDB" id="A0A8S1P5E5"/>
<name>A0A8S1P5E5_9CILI</name>
<organism evidence="8 9">
    <name type="scientific">Paramecium sonneborni</name>
    <dbReference type="NCBI Taxonomy" id="65129"/>
    <lineage>
        <taxon>Eukaryota</taxon>
        <taxon>Sar</taxon>
        <taxon>Alveolata</taxon>
        <taxon>Ciliophora</taxon>
        <taxon>Intramacronucleata</taxon>
        <taxon>Oligohymenophorea</taxon>
        <taxon>Peniculida</taxon>
        <taxon>Parameciidae</taxon>
        <taxon>Paramecium</taxon>
    </lineage>
</organism>
<dbReference type="PANTHER" id="PTHR10666">
    <property type="entry name" value="UBIQUITIN"/>
    <property type="match status" value="1"/>
</dbReference>
<keyword evidence="9" id="KW-1185">Reference proteome</keyword>
<evidence type="ECO:0000259" key="7">
    <source>
        <dbReference type="PROSITE" id="PS50053"/>
    </source>
</evidence>
<reference evidence="8" key="1">
    <citation type="submission" date="2021-01" db="EMBL/GenBank/DDBJ databases">
        <authorList>
            <consortium name="Genoscope - CEA"/>
            <person name="William W."/>
        </authorList>
    </citation>
    <scope>NUCLEOTIDE SEQUENCE</scope>
</reference>
<evidence type="ECO:0000256" key="3">
    <source>
        <dbReference type="ARBA" id="ARBA00022679"/>
    </source>
</evidence>
<dbReference type="EC" id="2.4.2.31" evidence="6"/>
<dbReference type="PROSITE" id="PS50053">
    <property type="entry name" value="UBIQUITIN_2"/>
    <property type="match status" value="2"/>
</dbReference>
<evidence type="ECO:0000256" key="1">
    <source>
        <dbReference type="ARBA" id="ARBA00009558"/>
    </source>
</evidence>
<dbReference type="EMBL" id="CAJJDN010000070">
    <property type="protein sequence ID" value="CAD8098250.1"/>
    <property type="molecule type" value="Genomic_DNA"/>
</dbReference>
<keyword evidence="4" id="KW-0548">Nucleotidyltransferase</keyword>
<evidence type="ECO:0000313" key="8">
    <source>
        <dbReference type="EMBL" id="CAD8098250.1"/>
    </source>
</evidence>
<keyword evidence="3 6" id="KW-0808">Transferase</keyword>
<dbReference type="InterPro" id="IPR000626">
    <property type="entry name" value="Ubiquitin-like_dom"/>
</dbReference>
<comment type="similarity">
    <text evidence="1 6">Belongs to the Arg-specific ADP-ribosyltransferase family.</text>
</comment>
<keyword evidence="6" id="KW-0520">NAD</keyword>
<proteinExistence type="inferred from homology"/>
<evidence type="ECO:0000256" key="5">
    <source>
        <dbReference type="ARBA" id="ARBA00047597"/>
    </source>
</evidence>
<dbReference type="GO" id="GO:0106274">
    <property type="term" value="F:NAD+-protein-arginine ADP-ribosyltransferase activity"/>
    <property type="evidence" value="ECO:0007669"/>
    <property type="project" value="UniProtKB-EC"/>
</dbReference>
<dbReference type="OrthoDB" id="308910at2759"/>
<feature type="domain" description="Ubiquitin-like" evidence="7">
    <location>
        <begin position="215"/>
        <end position="285"/>
    </location>
</feature>
<comment type="caution">
    <text evidence="8">The sequence shown here is derived from an EMBL/GenBank/DDBJ whole genome shotgun (WGS) entry which is preliminary data.</text>
</comment>
<feature type="domain" description="Ubiquitin-like" evidence="7">
    <location>
        <begin position="133"/>
        <end position="214"/>
    </location>
</feature>
<dbReference type="Pfam" id="PF01129">
    <property type="entry name" value="ART"/>
    <property type="match status" value="1"/>
</dbReference>